<dbReference type="Pfam" id="PF00067">
    <property type="entry name" value="p450"/>
    <property type="match status" value="1"/>
</dbReference>
<name>A0A835IGQ8_9MAGN</name>
<gene>
    <name evidence="2" type="ORF">IFM89_031716</name>
</gene>
<evidence type="ECO:0000313" key="3">
    <source>
        <dbReference type="Proteomes" id="UP000631114"/>
    </source>
</evidence>
<dbReference type="InterPro" id="IPR036396">
    <property type="entry name" value="Cyt_P450_sf"/>
</dbReference>
<comment type="caution">
    <text evidence="2">The sequence shown here is derived from an EMBL/GenBank/DDBJ whole genome shotgun (WGS) entry which is preliminary data.</text>
</comment>
<keyword evidence="1" id="KW-0812">Transmembrane</keyword>
<evidence type="ECO:0000256" key="1">
    <source>
        <dbReference type="SAM" id="Phobius"/>
    </source>
</evidence>
<proteinExistence type="predicted"/>
<dbReference type="PANTHER" id="PTHR47951:SF7">
    <property type="entry name" value="FLAVONOID 3',5'-HYDROXYLASE-LIKE ISOFORM X1"/>
    <property type="match status" value="1"/>
</dbReference>
<protein>
    <recommendedName>
        <fullName evidence="4">Cytochrome P450</fullName>
    </recommendedName>
</protein>
<reference evidence="2 3" key="1">
    <citation type="submission" date="2020-10" db="EMBL/GenBank/DDBJ databases">
        <title>The Coptis chinensis genome and diversification of protoberbering-type alkaloids.</title>
        <authorList>
            <person name="Wang B."/>
            <person name="Shu S."/>
            <person name="Song C."/>
            <person name="Liu Y."/>
        </authorList>
    </citation>
    <scope>NUCLEOTIDE SEQUENCE [LARGE SCALE GENOMIC DNA]</scope>
    <source>
        <strain evidence="2">HL-2020</strain>
        <tissue evidence="2">Leaf</tissue>
    </source>
</reference>
<dbReference type="GO" id="GO:0016705">
    <property type="term" value="F:oxidoreductase activity, acting on paired donors, with incorporation or reduction of molecular oxygen"/>
    <property type="evidence" value="ECO:0007669"/>
    <property type="project" value="InterPro"/>
</dbReference>
<accession>A0A835IGQ8</accession>
<keyword evidence="1" id="KW-0472">Membrane</keyword>
<evidence type="ECO:0000313" key="2">
    <source>
        <dbReference type="EMBL" id="KAF9616699.1"/>
    </source>
</evidence>
<dbReference type="GO" id="GO:0044550">
    <property type="term" value="P:secondary metabolite biosynthetic process"/>
    <property type="evidence" value="ECO:0007669"/>
    <property type="project" value="UniProtKB-ARBA"/>
</dbReference>
<organism evidence="2 3">
    <name type="scientific">Coptis chinensis</name>
    <dbReference type="NCBI Taxonomy" id="261450"/>
    <lineage>
        <taxon>Eukaryota</taxon>
        <taxon>Viridiplantae</taxon>
        <taxon>Streptophyta</taxon>
        <taxon>Embryophyta</taxon>
        <taxon>Tracheophyta</taxon>
        <taxon>Spermatophyta</taxon>
        <taxon>Magnoliopsida</taxon>
        <taxon>Ranunculales</taxon>
        <taxon>Ranunculaceae</taxon>
        <taxon>Coptidoideae</taxon>
        <taxon>Coptis</taxon>
    </lineage>
</organism>
<keyword evidence="3" id="KW-1185">Reference proteome</keyword>
<dbReference type="EMBL" id="JADFTS010000003">
    <property type="protein sequence ID" value="KAF9616699.1"/>
    <property type="molecule type" value="Genomic_DNA"/>
</dbReference>
<dbReference type="GO" id="GO:0020037">
    <property type="term" value="F:heme binding"/>
    <property type="evidence" value="ECO:0007669"/>
    <property type="project" value="InterPro"/>
</dbReference>
<dbReference type="GO" id="GO:0004497">
    <property type="term" value="F:monooxygenase activity"/>
    <property type="evidence" value="ECO:0007669"/>
    <property type="project" value="InterPro"/>
</dbReference>
<dbReference type="OrthoDB" id="2789670at2759"/>
<dbReference type="Gene3D" id="1.10.630.10">
    <property type="entry name" value="Cytochrome P450"/>
    <property type="match status" value="2"/>
</dbReference>
<dbReference type="Proteomes" id="UP000631114">
    <property type="component" value="Unassembled WGS sequence"/>
</dbReference>
<sequence>MMSKAFSWCLEQSKDEYSKAGLILSVVLVAIAWWNWLAMRSGKEKALLPPGPRGLPILGNLPFLDPDLHRGFAKLSMKYGPVMKVAHKMVGLIGEPNVSDLFPVLAKFDIQGKERRMREILKWFDQIFEFVINERRKMEVQQEEVENRDKENKDFLQVLLQLIDQGNQKTQLTVIHLKALLMVFSQSLLHMHCDITNQLVLDHRKR</sequence>
<dbReference type="InterPro" id="IPR001128">
    <property type="entry name" value="Cyt_P450"/>
</dbReference>
<dbReference type="SUPFAM" id="SSF48264">
    <property type="entry name" value="Cytochrome P450"/>
    <property type="match status" value="1"/>
</dbReference>
<keyword evidence="1" id="KW-1133">Transmembrane helix</keyword>
<feature type="transmembrane region" description="Helical" evidence="1">
    <location>
        <begin position="20"/>
        <end position="38"/>
    </location>
</feature>
<dbReference type="PANTHER" id="PTHR47951">
    <property type="entry name" value="OS08G0547900 PROTEIN"/>
    <property type="match status" value="1"/>
</dbReference>
<evidence type="ECO:0008006" key="4">
    <source>
        <dbReference type="Google" id="ProtNLM"/>
    </source>
</evidence>
<dbReference type="GO" id="GO:0005506">
    <property type="term" value="F:iron ion binding"/>
    <property type="evidence" value="ECO:0007669"/>
    <property type="project" value="InterPro"/>
</dbReference>
<dbReference type="AlphaFoldDB" id="A0A835IGQ8"/>